<evidence type="ECO:0000256" key="7">
    <source>
        <dbReference type="ARBA" id="ARBA00022617"/>
    </source>
</evidence>
<dbReference type="InterPro" id="IPR012137">
    <property type="entry name" value="Nitr_rd_NADH"/>
</dbReference>
<evidence type="ECO:0000256" key="3">
    <source>
        <dbReference type="ARBA" id="ARBA00003838"/>
    </source>
</evidence>
<dbReference type="InterPro" id="IPR001199">
    <property type="entry name" value="Cyt_B5-like_heme/steroid-bd"/>
</dbReference>
<dbReference type="InterPro" id="IPR017938">
    <property type="entry name" value="Riboflavin_synthase-like_b-brl"/>
</dbReference>
<protein>
    <recommendedName>
        <fullName evidence="17">Nitrate reductase</fullName>
    </recommendedName>
</protein>
<evidence type="ECO:0000256" key="15">
    <source>
        <dbReference type="ARBA" id="ARBA00023157"/>
    </source>
</evidence>
<dbReference type="Pfam" id="PF00174">
    <property type="entry name" value="Oxidored_molyb"/>
    <property type="match status" value="1"/>
</dbReference>
<dbReference type="PRINTS" id="PR00371">
    <property type="entry name" value="FPNCR"/>
</dbReference>
<dbReference type="PANTHER" id="PTHR19372">
    <property type="entry name" value="SULFITE REDUCTASE"/>
    <property type="match status" value="1"/>
</dbReference>
<evidence type="ECO:0000256" key="11">
    <source>
        <dbReference type="ARBA" id="ARBA00022857"/>
    </source>
</evidence>
<dbReference type="PRINTS" id="PR00407">
    <property type="entry name" value="EUMOPTERIN"/>
</dbReference>
<comment type="subunit">
    <text evidence="5">Homodimer.</text>
</comment>
<evidence type="ECO:0000256" key="14">
    <source>
        <dbReference type="ARBA" id="ARBA00023063"/>
    </source>
</evidence>
<dbReference type="AlphaFoldDB" id="A0A0B6VP16"/>
<keyword evidence="15" id="KW-1015">Disulfide bond</keyword>
<dbReference type="InterPro" id="IPR036400">
    <property type="entry name" value="Cyt_B5-like_heme/steroid_sf"/>
</dbReference>
<dbReference type="InterPro" id="IPR000572">
    <property type="entry name" value="OxRdtase_Mopterin-bd_dom"/>
</dbReference>
<dbReference type="EMBL" id="AB972403">
    <property type="protein sequence ID" value="BAQ19537.1"/>
    <property type="molecule type" value="Genomic_DNA"/>
</dbReference>
<dbReference type="Pfam" id="PF00970">
    <property type="entry name" value="FAD_binding_6"/>
    <property type="match status" value="1"/>
</dbReference>
<name>A0A0B6VP16_CANBO</name>
<dbReference type="InterPro" id="IPR017927">
    <property type="entry name" value="FAD-bd_FR_type"/>
</dbReference>
<evidence type="ECO:0000256" key="5">
    <source>
        <dbReference type="ARBA" id="ARBA00011738"/>
    </source>
</evidence>
<evidence type="ECO:0000256" key="2">
    <source>
        <dbReference type="ARBA" id="ARBA00001974"/>
    </source>
</evidence>
<evidence type="ECO:0000256" key="1">
    <source>
        <dbReference type="ARBA" id="ARBA00001971"/>
    </source>
</evidence>
<dbReference type="InterPro" id="IPR008333">
    <property type="entry name" value="Cbr1-like_FAD-bd_dom"/>
</dbReference>
<keyword evidence="7" id="KW-0349">Heme</keyword>
<keyword evidence="13" id="KW-0408">Iron</keyword>
<evidence type="ECO:0000256" key="18">
    <source>
        <dbReference type="PIRSR" id="PIRSR000233-1"/>
    </source>
</evidence>
<feature type="domain" description="Cytochrome b5 heme-binding" evidence="19">
    <location>
        <begin position="527"/>
        <end position="603"/>
    </location>
</feature>
<evidence type="ECO:0000256" key="13">
    <source>
        <dbReference type="ARBA" id="ARBA00023004"/>
    </source>
</evidence>
<keyword evidence="6 18" id="KW-0500">Molybdenum</keyword>
<evidence type="ECO:0000259" key="20">
    <source>
        <dbReference type="PROSITE" id="PS51384"/>
    </source>
</evidence>
<dbReference type="GO" id="GO:0050464">
    <property type="term" value="F:nitrate reductase (NADPH) activity"/>
    <property type="evidence" value="ECO:0007669"/>
    <property type="project" value="UniProtKB-EC"/>
</dbReference>
<dbReference type="GO" id="GO:0042128">
    <property type="term" value="P:nitrate assimilation"/>
    <property type="evidence" value="ECO:0007669"/>
    <property type="project" value="UniProtKB-KW"/>
</dbReference>
<accession>A0A0B6VP16</accession>
<evidence type="ECO:0000313" key="21">
    <source>
        <dbReference type="EMBL" id="BAQ19537.1"/>
    </source>
</evidence>
<gene>
    <name evidence="21" type="primary">YNR1</name>
</gene>
<keyword evidence="9 18" id="KW-0479">Metal-binding</keyword>
<dbReference type="Gene3D" id="3.40.50.80">
    <property type="entry name" value="Nucleotide-binding domain of ferredoxin-NADP reductase (FNR) module"/>
    <property type="match status" value="1"/>
</dbReference>
<dbReference type="GO" id="GO:0006790">
    <property type="term" value="P:sulfur compound metabolic process"/>
    <property type="evidence" value="ECO:0007669"/>
    <property type="project" value="TreeGrafter"/>
</dbReference>
<keyword evidence="11" id="KW-0521">NADP</keyword>
<feature type="binding site" evidence="18">
    <location>
        <position position="156"/>
    </location>
    <ligand>
        <name>Mo-molybdopterin</name>
        <dbReference type="ChEBI" id="CHEBI:71302"/>
    </ligand>
    <ligandPart>
        <name>Mo</name>
        <dbReference type="ChEBI" id="CHEBI:28685"/>
    </ligandPart>
</feature>
<dbReference type="GO" id="GO:0030151">
    <property type="term" value="F:molybdenum ion binding"/>
    <property type="evidence" value="ECO:0007669"/>
    <property type="project" value="InterPro"/>
</dbReference>
<evidence type="ECO:0000256" key="4">
    <source>
        <dbReference type="ARBA" id="ARBA00006253"/>
    </source>
</evidence>
<dbReference type="InterPro" id="IPR022407">
    <property type="entry name" value="OxRdtase_Mopterin_BS"/>
</dbReference>
<dbReference type="Pfam" id="PF00175">
    <property type="entry name" value="NAD_binding_1"/>
    <property type="match status" value="1"/>
</dbReference>
<dbReference type="Pfam" id="PF03404">
    <property type="entry name" value="Mo-co_dimer"/>
    <property type="match status" value="1"/>
</dbReference>
<evidence type="ECO:0000256" key="12">
    <source>
        <dbReference type="ARBA" id="ARBA00023002"/>
    </source>
</evidence>
<dbReference type="InterPro" id="IPR001709">
    <property type="entry name" value="Flavoprot_Pyr_Nucl_cyt_Rdtase"/>
</dbReference>
<dbReference type="Gene3D" id="2.40.30.10">
    <property type="entry name" value="Translation factors"/>
    <property type="match status" value="1"/>
</dbReference>
<feature type="domain" description="FAD-binding FR-type" evidence="20">
    <location>
        <begin position="628"/>
        <end position="738"/>
    </location>
</feature>
<evidence type="ECO:0000256" key="8">
    <source>
        <dbReference type="ARBA" id="ARBA00022630"/>
    </source>
</evidence>
<keyword evidence="8" id="KW-0285">Flavoprotein</keyword>
<comment type="similarity">
    <text evidence="4 17">Belongs to the nitrate reductase family.</text>
</comment>
<dbReference type="GO" id="GO:0043546">
    <property type="term" value="F:molybdopterin cofactor binding"/>
    <property type="evidence" value="ECO:0007669"/>
    <property type="project" value="InterPro"/>
</dbReference>
<dbReference type="Gene3D" id="2.60.40.650">
    <property type="match status" value="1"/>
</dbReference>
<dbReference type="SUPFAM" id="SSF81296">
    <property type="entry name" value="E set domains"/>
    <property type="match status" value="1"/>
</dbReference>
<evidence type="ECO:0000259" key="19">
    <source>
        <dbReference type="PROSITE" id="PS50255"/>
    </source>
</evidence>
<dbReference type="Pfam" id="PF00173">
    <property type="entry name" value="Cyt-b5"/>
    <property type="match status" value="1"/>
</dbReference>
<dbReference type="SUPFAM" id="SSF56524">
    <property type="entry name" value="Oxidoreductase molybdopterin-binding domain"/>
    <property type="match status" value="1"/>
</dbReference>
<dbReference type="InterPro" id="IPR039261">
    <property type="entry name" value="FNR_nucleotide-bd"/>
</dbReference>
<dbReference type="PROSITE" id="PS00191">
    <property type="entry name" value="CYTOCHROME_B5_1"/>
    <property type="match status" value="1"/>
</dbReference>
<dbReference type="InterPro" id="IPR014756">
    <property type="entry name" value="Ig_E-set"/>
</dbReference>
<dbReference type="SUPFAM" id="SSF52343">
    <property type="entry name" value="Ferredoxin reductase-like, C-terminal NADP-linked domain"/>
    <property type="match status" value="1"/>
</dbReference>
<dbReference type="InterPro" id="IPR018506">
    <property type="entry name" value="Cyt_B5_heme-BS"/>
</dbReference>
<dbReference type="Gene3D" id="3.10.120.10">
    <property type="entry name" value="Cytochrome b5-like heme/steroid binding domain"/>
    <property type="match status" value="1"/>
</dbReference>
<dbReference type="GO" id="GO:0020037">
    <property type="term" value="F:heme binding"/>
    <property type="evidence" value="ECO:0007669"/>
    <property type="project" value="InterPro"/>
</dbReference>
<keyword evidence="12" id="KW-0560">Oxidoreductase</keyword>
<comment type="cofactor">
    <cofactor evidence="2">
        <name>FAD</name>
        <dbReference type="ChEBI" id="CHEBI:57692"/>
    </cofactor>
</comment>
<keyword evidence="10" id="KW-0274">FAD</keyword>
<dbReference type="InterPro" id="IPR008335">
    <property type="entry name" value="Mopterin_OxRdtase_euk"/>
</dbReference>
<dbReference type="InterPro" id="IPR005066">
    <property type="entry name" value="MoCF_OxRdtse_dimer"/>
</dbReference>
<dbReference type="PROSITE" id="PS51384">
    <property type="entry name" value="FAD_FR"/>
    <property type="match status" value="1"/>
</dbReference>
<keyword evidence="14 17" id="KW-0534">Nitrate assimilation</keyword>
<evidence type="ECO:0000256" key="9">
    <source>
        <dbReference type="ARBA" id="ARBA00022723"/>
    </source>
</evidence>
<evidence type="ECO:0000256" key="17">
    <source>
        <dbReference type="PIRNR" id="PIRNR000233"/>
    </source>
</evidence>
<dbReference type="PROSITE" id="PS50255">
    <property type="entry name" value="CYTOCHROME_B5_2"/>
    <property type="match status" value="1"/>
</dbReference>
<dbReference type="PRINTS" id="PR00363">
    <property type="entry name" value="CYTOCHROMEB5"/>
</dbReference>
<organism evidence="21">
    <name type="scientific">Candida boidinii</name>
    <name type="common">Yeast</name>
    <dbReference type="NCBI Taxonomy" id="5477"/>
    <lineage>
        <taxon>Eukaryota</taxon>
        <taxon>Fungi</taxon>
        <taxon>Dikarya</taxon>
        <taxon>Ascomycota</taxon>
        <taxon>Saccharomycotina</taxon>
        <taxon>Pichiomycetes</taxon>
        <taxon>Pichiales</taxon>
        <taxon>Pichiaceae</taxon>
        <taxon>Ogataea</taxon>
        <taxon>Ogataea/Candida clade</taxon>
    </lineage>
</organism>
<dbReference type="PANTHER" id="PTHR19372:SF7">
    <property type="entry name" value="SULFITE OXIDASE, MITOCHONDRIAL"/>
    <property type="match status" value="1"/>
</dbReference>
<sequence length="889" mass="100622">MIVASGTDHLQLDGTASDNSFVLETKIKDERSELEELSKRFNIPVLLDGPPRTEVLELDKKTKDYHVARNPELIRLTGTHPFNCEAPLTTLYNSGFLTPAELHYVRNHGPAPKVEDSEILDWEITIDGMVEKPYKLTLREIMETLDIFTTPVTFCCAGNRRKEQNMVKKGKGFNWGAAGISTSLWTGPMLADIIAKAIPSKKARFVWMEGGDDPAKGPYGTCVRLAWIMDPERSIMLAYKQNGQLLTPDHGRPLRVVIPGVIGGRSVKWLKKSIVMDRPSENWYHYFDNRVLPTMVTPEMASADESWWKDERYALYDLNIQSVTCKPECGETLVVDDKEKDFTIKGFAYNGGGVRVGRVEVSLDKGVTWRLAEIDYPEDRYREAGYFRMFGGLVNICDRLSCLCWCFWEIKVKTGELLNAKDIVVRAMDERMCVQPRNMYWNVTSMLNNWWYRVAIVKLEENVIKFEHPCRPNTDGGWMDRVKDEGGDILDNNWGEEVGDAEDSHKRVKKPKVDEDLLLMCNPEKVNNIITIKEFESHKDDAVNPWFEVKGHIFNGAEYLDDHPGGRESIINMAGEDATDDFLAIHSDSAKKLIQQWHLGKLETSGASDNAATANVVKELTPTLLDTKKWKAIQLTEREQISPDTIIFHFALEHKDQQVGLNVGNHIYLRLKDKEGKFVMRAYTPVTSNRMKGTLGVLIKLYLPKGDFPGGKLTTLLNDLAIGSYAETKGPIGEFQYKGFGNCIYKKKEYKVKHFLQVAGGSGITPPFQIIQEVHYLITSGESKEEPTMDLFFGNRTEADILCKAQLDAMQKDIGEDKFRINYNISTLPEVCAPNYTTGRLSANDLAKYVEGYKPGEMMILLCGPPPMVKMVIDWAIQTGFGEEYCVAF</sequence>
<dbReference type="PIRSF" id="PIRSF000233">
    <property type="entry name" value="Nitr_rd_NADH"/>
    <property type="match status" value="1"/>
</dbReference>
<dbReference type="GO" id="GO:0006809">
    <property type="term" value="P:nitric oxide biosynthetic process"/>
    <property type="evidence" value="ECO:0007669"/>
    <property type="project" value="InterPro"/>
</dbReference>
<dbReference type="FunFam" id="3.90.420.10:FF:000005">
    <property type="entry name" value="Nitrate reductase"/>
    <property type="match status" value="1"/>
</dbReference>
<evidence type="ECO:0000256" key="6">
    <source>
        <dbReference type="ARBA" id="ARBA00022505"/>
    </source>
</evidence>
<comment type="cofactor">
    <cofactor evidence="1">
        <name>heme</name>
        <dbReference type="ChEBI" id="CHEBI:30413"/>
    </cofactor>
</comment>
<dbReference type="PRINTS" id="PR00406">
    <property type="entry name" value="CYTB5RDTASE"/>
</dbReference>
<evidence type="ECO:0000256" key="10">
    <source>
        <dbReference type="ARBA" id="ARBA00022827"/>
    </source>
</evidence>
<dbReference type="CDD" id="cd06183">
    <property type="entry name" value="cyt_b5_reduct_like"/>
    <property type="match status" value="1"/>
</dbReference>
<dbReference type="GO" id="GO:0008482">
    <property type="term" value="F:sulfite oxidase activity"/>
    <property type="evidence" value="ECO:0007669"/>
    <property type="project" value="TreeGrafter"/>
</dbReference>
<comment type="function">
    <text evidence="3 17">Nitrate reductase is a key enzyme involved in the first step of nitrate assimilation in plants, fungi and bacteria.</text>
</comment>
<evidence type="ECO:0000256" key="16">
    <source>
        <dbReference type="ARBA" id="ARBA00049155"/>
    </source>
</evidence>
<comment type="catalytic activity">
    <reaction evidence="16">
        <text>nitrite + NADP(+) + H2O = nitrate + NADPH + H(+)</text>
        <dbReference type="Rhea" id="RHEA:19061"/>
        <dbReference type="ChEBI" id="CHEBI:15377"/>
        <dbReference type="ChEBI" id="CHEBI:15378"/>
        <dbReference type="ChEBI" id="CHEBI:16301"/>
        <dbReference type="ChEBI" id="CHEBI:17632"/>
        <dbReference type="ChEBI" id="CHEBI:57783"/>
        <dbReference type="ChEBI" id="CHEBI:58349"/>
        <dbReference type="EC" id="1.7.1.3"/>
    </reaction>
</comment>
<dbReference type="InterPro" id="IPR036374">
    <property type="entry name" value="OxRdtase_Mopterin-bd_sf"/>
</dbReference>
<dbReference type="SMART" id="SM01117">
    <property type="entry name" value="Cyt-b5"/>
    <property type="match status" value="1"/>
</dbReference>
<dbReference type="PROSITE" id="PS00559">
    <property type="entry name" value="MOLYBDOPTERIN_EUK"/>
    <property type="match status" value="1"/>
</dbReference>
<dbReference type="SUPFAM" id="SSF63380">
    <property type="entry name" value="Riboflavin synthase domain-like"/>
    <property type="match status" value="1"/>
</dbReference>
<comment type="cofactor">
    <cofactor evidence="18">
        <name>Mo-molybdopterin</name>
        <dbReference type="ChEBI" id="CHEBI:71302"/>
    </cofactor>
    <text evidence="18">Binds 1 Mo-molybdopterin (Mo-MPT) cofactor per subunit.</text>
</comment>
<proteinExistence type="inferred from homology"/>
<dbReference type="SUPFAM" id="SSF55856">
    <property type="entry name" value="Cytochrome b5-like heme/steroid binding domain"/>
    <property type="match status" value="1"/>
</dbReference>
<dbReference type="Gene3D" id="3.90.420.10">
    <property type="entry name" value="Oxidoreductase, molybdopterin-binding domain"/>
    <property type="match status" value="1"/>
</dbReference>
<reference evidence="21" key="1">
    <citation type="submission" date="2014-06" db="EMBL/GenBank/DDBJ databases">
        <title>Role of Yeast Nitrate Reductase and Its Autophagic Degradation on Plant Leaves.</title>
        <authorList>
            <person name="Sakai Y."/>
            <person name="Shiraishi K."/>
            <person name="Oku M."/>
            <person name="Kawaguchi K."/>
            <person name="Uchida D."/>
            <person name="Yurimoto H."/>
        </authorList>
    </citation>
    <scope>NUCLEOTIDE SEQUENCE</scope>
</reference>
<dbReference type="InterPro" id="IPR001433">
    <property type="entry name" value="OxRdtase_FAD/NAD-bd"/>
</dbReference>